<dbReference type="Proteomes" id="UP000075604">
    <property type="component" value="Unassembled WGS sequence"/>
</dbReference>
<sequence>MSDSPRPLDGLSLLDQIRPPPGYRTTWAIGTTYSLDLVACVAAVVALDGRARDTTGFTIPSALRALGNLRDRVRIFAQQGCIHPSPRSNPRVLALLDRIVRPVPFNLERQSFHPKVWIVRQDPMPTLQDEGPRFVLIVGSRNLTRDSSWDLGIALEGVLATRTNIDGVRAFAEHVCGLGGETGFGAEHARALDRVEWGELPRGVKTLRFAWHGGDRKALSTEDGHPLGLPVGQKLLVLTPFLDAYPVVQLASKWRHVDQDCKLLLAGLDSLLQVSRNDKDGKALASLRPCSVGVSRDEPPEAQDEEPAQPSPGDSEAELLEPDRGLHAKVIAVWTGRKTATVLFGSANLTKRAWNAFSCEAWVIAEGGADLADSLWAWAARRATRFDPLAAPPPPPDDEEAQAFEKAHRAVSARAFSLEEPGSAPAFLRSEPPLPLAHLHGLSLAVARLSTPDRSVLWTGREATEMPACQEAERTRFLRLELRGKARAKAWIQAVEVAPPIQPERDVMALRDLLGPEQFLNYLWTCLDERRGDGEEEDEDDEGGGSAGGGGGTAARPLRLEALLHAISRARRAGQAEALRDLDRMLRDYRGGLTTAPAQRLAELFDAWDAIREAMLS</sequence>
<proteinExistence type="predicted"/>
<accession>A0A150P0Z0</accession>
<feature type="region of interest" description="Disordered" evidence="1">
    <location>
        <begin position="291"/>
        <end position="321"/>
    </location>
</feature>
<name>A0A150P0Z0_SORCE</name>
<feature type="region of interest" description="Disordered" evidence="1">
    <location>
        <begin position="532"/>
        <end position="553"/>
    </location>
</feature>
<comment type="caution">
    <text evidence="2">The sequence shown here is derived from an EMBL/GenBank/DDBJ whole genome shotgun (WGS) entry which is preliminary data.</text>
</comment>
<feature type="compositionally biased region" description="Gly residues" evidence="1">
    <location>
        <begin position="544"/>
        <end position="553"/>
    </location>
</feature>
<dbReference type="AlphaFoldDB" id="A0A150P0Z0"/>
<gene>
    <name evidence="2" type="ORF">BE04_37750</name>
</gene>
<evidence type="ECO:0000256" key="1">
    <source>
        <dbReference type="SAM" id="MobiDB-lite"/>
    </source>
</evidence>
<feature type="compositionally biased region" description="Acidic residues" evidence="1">
    <location>
        <begin position="534"/>
        <end position="543"/>
    </location>
</feature>
<evidence type="ECO:0000313" key="3">
    <source>
        <dbReference type="Proteomes" id="UP000075604"/>
    </source>
</evidence>
<protein>
    <recommendedName>
        <fullName evidence="4">PLD phosphodiesterase domain-containing protein</fullName>
    </recommendedName>
</protein>
<dbReference type="EMBL" id="JELX01004376">
    <property type="protein sequence ID" value="KYF48536.1"/>
    <property type="molecule type" value="Genomic_DNA"/>
</dbReference>
<evidence type="ECO:0008006" key="4">
    <source>
        <dbReference type="Google" id="ProtNLM"/>
    </source>
</evidence>
<reference evidence="2 3" key="1">
    <citation type="submission" date="2014-02" db="EMBL/GenBank/DDBJ databases">
        <title>The small core and large imbalanced accessory genome model reveals a collaborative survival strategy of Sorangium cellulosum strains in nature.</title>
        <authorList>
            <person name="Han K."/>
            <person name="Peng R."/>
            <person name="Blom J."/>
            <person name="Li Y.-Z."/>
        </authorList>
    </citation>
    <scope>NUCLEOTIDE SEQUENCE [LARGE SCALE GENOMIC DNA]</scope>
    <source>
        <strain evidence="2 3">So0157-18</strain>
    </source>
</reference>
<organism evidence="2 3">
    <name type="scientific">Sorangium cellulosum</name>
    <name type="common">Polyangium cellulosum</name>
    <dbReference type="NCBI Taxonomy" id="56"/>
    <lineage>
        <taxon>Bacteria</taxon>
        <taxon>Pseudomonadati</taxon>
        <taxon>Myxococcota</taxon>
        <taxon>Polyangia</taxon>
        <taxon>Polyangiales</taxon>
        <taxon>Polyangiaceae</taxon>
        <taxon>Sorangium</taxon>
    </lineage>
</organism>
<evidence type="ECO:0000313" key="2">
    <source>
        <dbReference type="EMBL" id="KYF48536.1"/>
    </source>
</evidence>